<organism evidence="2 3">
    <name type="scientific">Dendryphion nanum</name>
    <dbReference type="NCBI Taxonomy" id="256645"/>
    <lineage>
        <taxon>Eukaryota</taxon>
        <taxon>Fungi</taxon>
        <taxon>Dikarya</taxon>
        <taxon>Ascomycota</taxon>
        <taxon>Pezizomycotina</taxon>
        <taxon>Dothideomycetes</taxon>
        <taxon>Pleosporomycetidae</taxon>
        <taxon>Pleosporales</taxon>
        <taxon>Torulaceae</taxon>
        <taxon>Dendryphion</taxon>
    </lineage>
</organism>
<comment type="caution">
    <text evidence="2">The sequence shown here is derived from an EMBL/GenBank/DDBJ whole genome shotgun (WGS) entry which is preliminary data.</text>
</comment>
<gene>
    <name evidence="2" type="ORF">B0J11DRAFT_567331</name>
</gene>
<sequence>MAVTNVHVVRTLEQLAVGYRQQQADSEIRWTEVFVGPARRSQVPRKQMSTIQTPSTLCRRSTKPIDPPTPTASTPYLTSTGNSKNLPFPPPRPHAPTASGGRLSLDDRLIRRHLGSSKFDRLPISMFMHPFSMPHVHKSSRSSVIGPLSTPTTLPPAVLSIPSVPAAQPAAALSRNGAGQAASLMCRDPTSAHAAGIAAQHWQQRP</sequence>
<feature type="region of interest" description="Disordered" evidence="1">
    <location>
        <begin position="41"/>
        <end position="102"/>
    </location>
</feature>
<proteinExistence type="predicted"/>
<dbReference type="EMBL" id="JAGMWT010000005">
    <property type="protein sequence ID" value="KAH7128785.1"/>
    <property type="molecule type" value="Genomic_DNA"/>
</dbReference>
<keyword evidence="3" id="KW-1185">Reference proteome</keyword>
<accession>A0A9P9DZU5</accession>
<evidence type="ECO:0000256" key="1">
    <source>
        <dbReference type="SAM" id="MobiDB-lite"/>
    </source>
</evidence>
<dbReference type="AlphaFoldDB" id="A0A9P9DZU5"/>
<feature type="compositionally biased region" description="Polar residues" evidence="1">
    <location>
        <begin position="71"/>
        <end position="85"/>
    </location>
</feature>
<protein>
    <submittedName>
        <fullName evidence="2">Uncharacterized protein</fullName>
    </submittedName>
</protein>
<reference evidence="2" key="1">
    <citation type="journal article" date="2021" name="Nat. Commun.">
        <title>Genetic determinants of endophytism in the Arabidopsis root mycobiome.</title>
        <authorList>
            <person name="Mesny F."/>
            <person name="Miyauchi S."/>
            <person name="Thiergart T."/>
            <person name="Pickel B."/>
            <person name="Atanasova L."/>
            <person name="Karlsson M."/>
            <person name="Huettel B."/>
            <person name="Barry K.W."/>
            <person name="Haridas S."/>
            <person name="Chen C."/>
            <person name="Bauer D."/>
            <person name="Andreopoulos W."/>
            <person name="Pangilinan J."/>
            <person name="LaButti K."/>
            <person name="Riley R."/>
            <person name="Lipzen A."/>
            <person name="Clum A."/>
            <person name="Drula E."/>
            <person name="Henrissat B."/>
            <person name="Kohler A."/>
            <person name="Grigoriev I.V."/>
            <person name="Martin F.M."/>
            <person name="Hacquard S."/>
        </authorList>
    </citation>
    <scope>NUCLEOTIDE SEQUENCE</scope>
    <source>
        <strain evidence="2">MPI-CAGE-CH-0243</strain>
    </source>
</reference>
<feature type="compositionally biased region" description="Polar residues" evidence="1">
    <location>
        <begin position="47"/>
        <end position="59"/>
    </location>
</feature>
<evidence type="ECO:0000313" key="2">
    <source>
        <dbReference type="EMBL" id="KAH7128785.1"/>
    </source>
</evidence>
<evidence type="ECO:0000313" key="3">
    <source>
        <dbReference type="Proteomes" id="UP000700596"/>
    </source>
</evidence>
<name>A0A9P9DZU5_9PLEO</name>
<dbReference type="Proteomes" id="UP000700596">
    <property type="component" value="Unassembled WGS sequence"/>
</dbReference>